<accession>A0A2P2R1N8</accession>
<name>A0A2P2R1N8_RHIMU</name>
<protein>
    <submittedName>
        <fullName evidence="1">Uncharacterized protein</fullName>
    </submittedName>
</protein>
<proteinExistence type="predicted"/>
<organism evidence="1">
    <name type="scientific">Rhizophora mucronata</name>
    <name type="common">Asiatic mangrove</name>
    <dbReference type="NCBI Taxonomy" id="61149"/>
    <lineage>
        <taxon>Eukaryota</taxon>
        <taxon>Viridiplantae</taxon>
        <taxon>Streptophyta</taxon>
        <taxon>Embryophyta</taxon>
        <taxon>Tracheophyta</taxon>
        <taxon>Spermatophyta</taxon>
        <taxon>Magnoliopsida</taxon>
        <taxon>eudicotyledons</taxon>
        <taxon>Gunneridae</taxon>
        <taxon>Pentapetalae</taxon>
        <taxon>rosids</taxon>
        <taxon>fabids</taxon>
        <taxon>Malpighiales</taxon>
        <taxon>Rhizophoraceae</taxon>
        <taxon>Rhizophora</taxon>
    </lineage>
</organism>
<sequence>MRFQSDMGCPRQLFLL</sequence>
<dbReference type="EMBL" id="GGEC01092695">
    <property type="protein sequence ID" value="MBX73179.1"/>
    <property type="molecule type" value="Transcribed_RNA"/>
</dbReference>
<evidence type="ECO:0000313" key="1">
    <source>
        <dbReference type="EMBL" id="MBX73179.1"/>
    </source>
</evidence>
<reference evidence="1" key="1">
    <citation type="submission" date="2018-02" db="EMBL/GenBank/DDBJ databases">
        <title>Rhizophora mucronata_Transcriptome.</title>
        <authorList>
            <person name="Meera S.P."/>
            <person name="Sreeshan A."/>
            <person name="Augustine A."/>
        </authorList>
    </citation>
    <scope>NUCLEOTIDE SEQUENCE</scope>
    <source>
        <tissue evidence="1">Leaf</tissue>
    </source>
</reference>
<dbReference type="AlphaFoldDB" id="A0A2P2R1N8"/>